<dbReference type="Pfam" id="PF00512">
    <property type="entry name" value="HisKA"/>
    <property type="match status" value="1"/>
</dbReference>
<keyword evidence="11 14" id="KW-1133">Transmembrane helix</keyword>
<organism evidence="17 18">
    <name type="scientific">Paenibacillus zeisoli</name>
    <dbReference type="NCBI Taxonomy" id="2496267"/>
    <lineage>
        <taxon>Bacteria</taxon>
        <taxon>Bacillati</taxon>
        <taxon>Bacillota</taxon>
        <taxon>Bacilli</taxon>
        <taxon>Bacillales</taxon>
        <taxon>Paenibacillaceae</taxon>
        <taxon>Paenibacillus</taxon>
    </lineage>
</organism>
<evidence type="ECO:0000256" key="9">
    <source>
        <dbReference type="ARBA" id="ARBA00022777"/>
    </source>
</evidence>
<evidence type="ECO:0000256" key="7">
    <source>
        <dbReference type="ARBA" id="ARBA00022692"/>
    </source>
</evidence>
<evidence type="ECO:0000256" key="12">
    <source>
        <dbReference type="ARBA" id="ARBA00023012"/>
    </source>
</evidence>
<comment type="caution">
    <text evidence="17">The sequence shown here is derived from an EMBL/GenBank/DDBJ whole genome shotgun (WGS) entry which is preliminary data.</text>
</comment>
<dbReference type="Gene3D" id="6.10.340.10">
    <property type="match status" value="1"/>
</dbReference>
<evidence type="ECO:0000259" key="15">
    <source>
        <dbReference type="PROSITE" id="PS50109"/>
    </source>
</evidence>
<keyword evidence="4" id="KW-1003">Cell membrane</keyword>
<keyword evidence="6" id="KW-0808">Transferase</keyword>
<evidence type="ECO:0000256" key="2">
    <source>
        <dbReference type="ARBA" id="ARBA00004651"/>
    </source>
</evidence>
<evidence type="ECO:0000256" key="1">
    <source>
        <dbReference type="ARBA" id="ARBA00000085"/>
    </source>
</evidence>
<evidence type="ECO:0000256" key="14">
    <source>
        <dbReference type="SAM" id="Phobius"/>
    </source>
</evidence>
<evidence type="ECO:0000256" key="5">
    <source>
        <dbReference type="ARBA" id="ARBA00022553"/>
    </source>
</evidence>
<dbReference type="Pfam" id="PF02518">
    <property type="entry name" value="HATPase_c"/>
    <property type="match status" value="1"/>
</dbReference>
<keyword evidence="18" id="KW-1185">Reference proteome</keyword>
<dbReference type="SMART" id="SM00387">
    <property type="entry name" value="HATPase_c"/>
    <property type="match status" value="1"/>
</dbReference>
<comment type="subcellular location">
    <subcellularLocation>
        <location evidence="2">Cell membrane</location>
        <topology evidence="2">Multi-pass membrane protein</topology>
    </subcellularLocation>
</comment>
<dbReference type="SMART" id="SM00304">
    <property type="entry name" value="HAMP"/>
    <property type="match status" value="1"/>
</dbReference>
<dbReference type="PRINTS" id="PR00344">
    <property type="entry name" value="BCTRLSENSOR"/>
</dbReference>
<dbReference type="InterPro" id="IPR005467">
    <property type="entry name" value="His_kinase_dom"/>
</dbReference>
<dbReference type="PANTHER" id="PTHR45436">
    <property type="entry name" value="SENSOR HISTIDINE KINASE YKOH"/>
    <property type="match status" value="1"/>
</dbReference>
<keyword evidence="10" id="KW-0067">ATP-binding</keyword>
<dbReference type="InterPro" id="IPR036890">
    <property type="entry name" value="HATPase_C_sf"/>
</dbReference>
<feature type="domain" description="HAMP" evidence="16">
    <location>
        <begin position="64"/>
        <end position="117"/>
    </location>
</feature>
<dbReference type="SUPFAM" id="SSF47384">
    <property type="entry name" value="Homodimeric domain of signal transducing histidine kinase"/>
    <property type="match status" value="1"/>
</dbReference>
<dbReference type="Gene3D" id="3.30.565.10">
    <property type="entry name" value="Histidine kinase-like ATPase, C-terminal domain"/>
    <property type="match status" value="1"/>
</dbReference>
<gene>
    <name evidence="17" type="ORF">EJP77_01840</name>
</gene>
<dbReference type="InterPro" id="IPR004358">
    <property type="entry name" value="Sig_transdc_His_kin-like_C"/>
</dbReference>
<feature type="transmembrane region" description="Helical" evidence="14">
    <location>
        <begin position="12"/>
        <end position="34"/>
    </location>
</feature>
<keyword evidence="9 17" id="KW-0418">Kinase</keyword>
<feature type="domain" description="Histidine kinase" evidence="15">
    <location>
        <begin position="125"/>
        <end position="342"/>
    </location>
</feature>
<dbReference type="PANTHER" id="PTHR45436:SF5">
    <property type="entry name" value="SENSOR HISTIDINE KINASE TRCS"/>
    <property type="match status" value="1"/>
</dbReference>
<dbReference type="Pfam" id="PF00672">
    <property type="entry name" value="HAMP"/>
    <property type="match status" value="1"/>
</dbReference>
<dbReference type="CDD" id="cd00075">
    <property type="entry name" value="HATPase"/>
    <property type="match status" value="1"/>
</dbReference>
<keyword evidence="5" id="KW-0597">Phosphoprotein</keyword>
<protein>
    <recommendedName>
        <fullName evidence="3">histidine kinase</fullName>
        <ecNumber evidence="3">2.7.13.3</ecNumber>
    </recommendedName>
</protein>
<dbReference type="GO" id="GO:0005886">
    <property type="term" value="C:plasma membrane"/>
    <property type="evidence" value="ECO:0007669"/>
    <property type="project" value="UniProtKB-SubCell"/>
</dbReference>
<comment type="catalytic activity">
    <reaction evidence="1">
        <text>ATP + protein L-histidine = ADP + protein N-phospho-L-histidine.</text>
        <dbReference type="EC" id="2.7.13.3"/>
    </reaction>
</comment>
<dbReference type="GO" id="GO:0005524">
    <property type="term" value="F:ATP binding"/>
    <property type="evidence" value="ECO:0007669"/>
    <property type="project" value="UniProtKB-KW"/>
</dbReference>
<evidence type="ECO:0000256" key="13">
    <source>
        <dbReference type="ARBA" id="ARBA00023136"/>
    </source>
</evidence>
<dbReference type="InterPro" id="IPR003660">
    <property type="entry name" value="HAMP_dom"/>
</dbReference>
<dbReference type="InterPro" id="IPR003661">
    <property type="entry name" value="HisK_dim/P_dom"/>
</dbReference>
<dbReference type="SUPFAM" id="SSF158472">
    <property type="entry name" value="HAMP domain-like"/>
    <property type="match status" value="1"/>
</dbReference>
<evidence type="ECO:0000256" key="8">
    <source>
        <dbReference type="ARBA" id="ARBA00022741"/>
    </source>
</evidence>
<dbReference type="OrthoDB" id="9813151at2"/>
<dbReference type="Proteomes" id="UP000272464">
    <property type="component" value="Unassembled WGS sequence"/>
</dbReference>
<dbReference type="GO" id="GO:0000155">
    <property type="term" value="F:phosphorelay sensor kinase activity"/>
    <property type="evidence" value="ECO:0007669"/>
    <property type="project" value="InterPro"/>
</dbReference>
<dbReference type="PROSITE" id="PS50885">
    <property type="entry name" value="HAMP"/>
    <property type="match status" value="1"/>
</dbReference>
<evidence type="ECO:0000256" key="4">
    <source>
        <dbReference type="ARBA" id="ARBA00022475"/>
    </source>
</evidence>
<accession>A0A433XNW9</accession>
<reference evidence="17 18" key="1">
    <citation type="submission" date="2018-12" db="EMBL/GenBank/DDBJ databases">
        <authorList>
            <person name="Sun L."/>
            <person name="Chen Z."/>
        </authorList>
    </citation>
    <scope>NUCLEOTIDE SEQUENCE [LARGE SCALE GENOMIC DNA]</scope>
    <source>
        <strain evidence="17 18">3-5-3</strain>
    </source>
</reference>
<evidence type="ECO:0000259" key="16">
    <source>
        <dbReference type="PROSITE" id="PS50885"/>
    </source>
</evidence>
<dbReference type="RefSeq" id="WP_127197482.1">
    <property type="nucleotide sequence ID" value="NZ_RZNX01000001.1"/>
</dbReference>
<keyword evidence="8" id="KW-0547">Nucleotide-binding</keyword>
<dbReference type="InterPro" id="IPR036097">
    <property type="entry name" value="HisK_dim/P_sf"/>
</dbReference>
<dbReference type="InterPro" id="IPR050428">
    <property type="entry name" value="TCS_sensor_his_kinase"/>
</dbReference>
<evidence type="ECO:0000256" key="6">
    <source>
        <dbReference type="ARBA" id="ARBA00022679"/>
    </source>
</evidence>
<keyword evidence="13 14" id="KW-0472">Membrane</keyword>
<evidence type="ECO:0000313" key="17">
    <source>
        <dbReference type="EMBL" id="RUT35783.1"/>
    </source>
</evidence>
<dbReference type="AlphaFoldDB" id="A0A433XNW9"/>
<dbReference type="InterPro" id="IPR003594">
    <property type="entry name" value="HATPase_dom"/>
</dbReference>
<dbReference type="SMART" id="SM00388">
    <property type="entry name" value="HisKA"/>
    <property type="match status" value="1"/>
</dbReference>
<dbReference type="CDD" id="cd00082">
    <property type="entry name" value="HisKA"/>
    <property type="match status" value="1"/>
</dbReference>
<evidence type="ECO:0000256" key="3">
    <source>
        <dbReference type="ARBA" id="ARBA00012438"/>
    </source>
</evidence>
<feature type="transmembrane region" description="Helical" evidence="14">
    <location>
        <begin position="46"/>
        <end position="67"/>
    </location>
</feature>
<dbReference type="PROSITE" id="PS50109">
    <property type="entry name" value="HIS_KIN"/>
    <property type="match status" value="1"/>
</dbReference>
<proteinExistence type="predicted"/>
<dbReference type="FunFam" id="3.30.565.10:FF:000006">
    <property type="entry name" value="Sensor histidine kinase WalK"/>
    <property type="match status" value="1"/>
</dbReference>
<dbReference type="SUPFAM" id="SSF55874">
    <property type="entry name" value="ATPase domain of HSP90 chaperone/DNA topoisomerase II/histidine kinase"/>
    <property type="match status" value="1"/>
</dbReference>
<evidence type="ECO:0000256" key="10">
    <source>
        <dbReference type="ARBA" id="ARBA00022840"/>
    </source>
</evidence>
<evidence type="ECO:0000313" key="18">
    <source>
        <dbReference type="Proteomes" id="UP000272464"/>
    </source>
</evidence>
<keyword evidence="12" id="KW-0902">Two-component regulatory system</keyword>
<dbReference type="EMBL" id="RZNX01000001">
    <property type="protein sequence ID" value="RUT35783.1"/>
    <property type="molecule type" value="Genomic_DNA"/>
</dbReference>
<name>A0A433XNW9_9BACL</name>
<keyword evidence="7 14" id="KW-0812">Transmembrane</keyword>
<sequence length="347" mass="39595">MKRYRLSLRTRLALYTTSVLMMLCLIFAGLLAIFSHSTPTLSNMLFSFAFTVIAGMVSSYWVSGLALRPVREMSEAVAGIDSRTLHTRLRLEEWEEELRDLALSFNSMLDRLEAAFRQQSRFIGDASHELRTPLAILRTQLDVLVLSPDDPGDREDFRLAADRMLSRLESLVEDLLLLSDGRYAPGDDETFDLRQLLHDIIVEIKPISRTLGVSIRLDVLLQQPMDNVVGSRHLWFHVFHNVIENAVRYNRQGGDVNILITSEAENLVVRVKDTGIGIRAHQRDLIFERFYRVESSRNRNQGGSGLGLSIARHLAEMMGGQLELEHSDENGSRFRITLKSFARRERI</sequence>
<dbReference type="EC" id="2.7.13.3" evidence="3"/>
<evidence type="ECO:0000256" key="11">
    <source>
        <dbReference type="ARBA" id="ARBA00022989"/>
    </source>
</evidence>
<dbReference type="Gene3D" id="1.10.287.130">
    <property type="match status" value="1"/>
</dbReference>